<comment type="similarity">
    <text evidence="2">Belongs to the FlgN family.</text>
</comment>
<keyword evidence="6" id="KW-1185">Reference proteome</keyword>
<evidence type="ECO:0000256" key="4">
    <source>
        <dbReference type="SAM" id="Coils"/>
    </source>
</evidence>
<dbReference type="Pfam" id="PF05130">
    <property type="entry name" value="FlgN"/>
    <property type="match status" value="1"/>
</dbReference>
<accession>A0A918DLT7</accession>
<evidence type="ECO:0000313" key="6">
    <source>
        <dbReference type="Proteomes" id="UP000606935"/>
    </source>
</evidence>
<reference evidence="5" key="2">
    <citation type="submission" date="2020-09" db="EMBL/GenBank/DDBJ databases">
        <authorList>
            <person name="Sun Q."/>
            <person name="Zhou Y."/>
        </authorList>
    </citation>
    <scope>NUCLEOTIDE SEQUENCE</scope>
    <source>
        <strain evidence="5">CGMCC 1.7086</strain>
    </source>
</reference>
<comment type="function">
    <text evidence="1">Required for the efficient initiation of filament assembly.</text>
</comment>
<dbReference type="Proteomes" id="UP000606935">
    <property type="component" value="Unassembled WGS sequence"/>
</dbReference>
<feature type="coiled-coil region" evidence="4">
    <location>
        <begin position="10"/>
        <end position="56"/>
    </location>
</feature>
<evidence type="ECO:0008006" key="7">
    <source>
        <dbReference type="Google" id="ProtNLM"/>
    </source>
</evidence>
<sequence>MSTQQSLELLNQQKDALARLQLLLDNELQQISSRDAEALISVVKEKELLLEQIQQQDEQLATLLPDELTEQQATLKQHILDLVKDCQYRTQINATAVEQGQLRLEHLRNLIVESRAKESLTYDKAGKKHSGTRGSGISA</sequence>
<dbReference type="InterPro" id="IPR036679">
    <property type="entry name" value="FlgN-like_sf"/>
</dbReference>
<evidence type="ECO:0000256" key="1">
    <source>
        <dbReference type="ARBA" id="ARBA00002397"/>
    </source>
</evidence>
<keyword evidence="3" id="KW-1005">Bacterial flagellum biogenesis</keyword>
<evidence type="ECO:0000256" key="2">
    <source>
        <dbReference type="ARBA" id="ARBA00007703"/>
    </source>
</evidence>
<dbReference type="InterPro" id="IPR007809">
    <property type="entry name" value="FlgN-like"/>
</dbReference>
<gene>
    <name evidence="5" type="ORF">GCM10010982_35750</name>
</gene>
<dbReference type="RefSeq" id="WP_188698444.1">
    <property type="nucleotide sequence ID" value="NZ_BMLS01000007.1"/>
</dbReference>
<proteinExistence type="inferred from homology"/>
<comment type="caution">
    <text evidence="5">The sequence shown here is derived from an EMBL/GenBank/DDBJ whole genome shotgun (WGS) entry which is preliminary data.</text>
</comment>
<dbReference type="GO" id="GO:0044780">
    <property type="term" value="P:bacterial-type flagellum assembly"/>
    <property type="evidence" value="ECO:0007669"/>
    <property type="project" value="InterPro"/>
</dbReference>
<dbReference type="AlphaFoldDB" id="A0A918DLT7"/>
<dbReference type="SUPFAM" id="SSF140566">
    <property type="entry name" value="FlgN-like"/>
    <property type="match status" value="1"/>
</dbReference>
<organism evidence="5 6">
    <name type="scientific">Bowmanella pacifica</name>
    <dbReference type="NCBI Taxonomy" id="502051"/>
    <lineage>
        <taxon>Bacteria</taxon>
        <taxon>Pseudomonadati</taxon>
        <taxon>Pseudomonadota</taxon>
        <taxon>Gammaproteobacteria</taxon>
        <taxon>Alteromonadales</taxon>
        <taxon>Alteromonadaceae</taxon>
        <taxon>Bowmanella</taxon>
    </lineage>
</organism>
<keyword evidence="4" id="KW-0175">Coiled coil</keyword>
<protein>
    <recommendedName>
        <fullName evidence="7">Flagella synthesis protein FlgN</fullName>
    </recommendedName>
</protein>
<evidence type="ECO:0000313" key="5">
    <source>
        <dbReference type="EMBL" id="GGO73975.1"/>
    </source>
</evidence>
<evidence type="ECO:0000256" key="3">
    <source>
        <dbReference type="ARBA" id="ARBA00022795"/>
    </source>
</evidence>
<reference evidence="5" key="1">
    <citation type="journal article" date="2014" name="Int. J. Syst. Evol. Microbiol.">
        <title>Complete genome sequence of Corynebacterium casei LMG S-19264T (=DSM 44701T), isolated from a smear-ripened cheese.</title>
        <authorList>
            <consortium name="US DOE Joint Genome Institute (JGI-PGF)"/>
            <person name="Walter F."/>
            <person name="Albersmeier A."/>
            <person name="Kalinowski J."/>
            <person name="Ruckert C."/>
        </authorList>
    </citation>
    <scope>NUCLEOTIDE SEQUENCE</scope>
    <source>
        <strain evidence="5">CGMCC 1.7086</strain>
    </source>
</reference>
<dbReference type="EMBL" id="BMLS01000007">
    <property type="protein sequence ID" value="GGO73975.1"/>
    <property type="molecule type" value="Genomic_DNA"/>
</dbReference>
<name>A0A918DLT7_9ALTE</name>